<keyword evidence="2" id="KW-1185">Reference proteome</keyword>
<organism evidence="1 2">
    <name type="scientific">Pangasius djambal</name>
    <dbReference type="NCBI Taxonomy" id="1691987"/>
    <lineage>
        <taxon>Eukaryota</taxon>
        <taxon>Metazoa</taxon>
        <taxon>Chordata</taxon>
        <taxon>Craniata</taxon>
        <taxon>Vertebrata</taxon>
        <taxon>Euteleostomi</taxon>
        <taxon>Actinopterygii</taxon>
        <taxon>Neopterygii</taxon>
        <taxon>Teleostei</taxon>
        <taxon>Ostariophysi</taxon>
        <taxon>Siluriformes</taxon>
        <taxon>Pangasiidae</taxon>
        <taxon>Pangasius</taxon>
    </lineage>
</organism>
<proteinExistence type="predicted"/>
<dbReference type="Proteomes" id="UP000830395">
    <property type="component" value="Chromosome 21"/>
</dbReference>
<evidence type="ECO:0000313" key="2">
    <source>
        <dbReference type="Proteomes" id="UP000830395"/>
    </source>
</evidence>
<accession>A0ACC5ZB43</accession>
<sequence>MHSTAWTYSVLTLFFIHCSIGLRMRHFSVVFSTITGLEAWIHQGIVDILLVAHLSKITSRITQAGISLVLNVCVAELTVSWRKIYMRRMNEIQRSIELFWWMLAEASCFETQSLH</sequence>
<comment type="caution">
    <text evidence="1">The sequence shown here is derived from an EMBL/GenBank/DDBJ whole genome shotgun (WGS) entry which is preliminary data.</text>
</comment>
<protein>
    <submittedName>
        <fullName evidence="1">Uncharacterized protein</fullName>
    </submittedName>
</protein>
<name>A0ACC5ZB43_9TELE</name>
<gene>
    <name evidence="1" type="ORF">PDJAM_G00122790</name>
</gene>
<reference evidence="1" key="1">
    <citation type="submission" date="2020-02" db="EMBL/GenBank/DDBJ databases">
        <title>Genome sequencing of the panga catfish, Pangasius djambal.</title>
        <authorList>
            <person name="Wen M."/>
            <person name="Zahm M."/>
            <person name="Roques C."/>
            <person name="Cabau C."/>
            <person name="Klopp C."/>
            <person name="Donnadieu C."/>
            <person name="Jouanno E."/>
            <person name="Avarre J.-C."/>
            <person name="Campet M."/>
            <person name="Ha T."/>
            <person name="Dugue R."/>
            <person name="Lampietro C."/>
            <person name="Louis A."/>
            <person name="Herpin A."/>
            <person name="Echchiki A."/>
            <person name="Berthelot C."/>
            <person name="Parey E."/>
            <person name="Roest-Crollius H."/>
            <person name="Braasch I."/>
            <person name="Postlethwait J.H."/>
            <person name="Bobe J."/>
            <person name="Montfort J."/>
            <person name="Bouchez O."/>
            <person name="Begum T."/>
            <person name="Schartl M."/>
            <person name="Gustiano R."/>
            <person name="Guiguen Y."/>
        </authorList>
    </citation>
    <scope>NUCLEOTIDE SEQUENCE</scope>
    <source>
        <strain evidence="1">Pdj_M5554</strain>
    </source>
</reference>
<dbReference type="EMBL" id="CM040995">
    <property type="protein sequence ID" value="MCJ8744803.1"/>
    <property type="molecule type" value="Genomic_DNA"/>
</dbReference>
<evidence type="ECO:0000313" key="1">
    <source>
        <dbReference type="EMBL" id="MCJ8744803.1"/>
    </source>
</evidence>